<evidence type="ECO:0000259" key="11">
    <source>
        <dbReference type="Pfam" id="PF03648"/>
    </source>
</evidence>
<protein>
    <recommendedName>
        <fullName evidence="9">Xylan alpha-1,2-glucuronidase</fullName>
        <ecNumber evidence="9">3.2.1.131</ecNumber>
    </recommendedName>
</protein>
<dbReference type="Gene3D" id="3.30.379.10">
    <property type="entry name" value="Chitobiase/beta-hexosaminidase domain 2-like"/>
    <property type="match status" value="1"/>
</dbReference>
<dbReference type="GO" id="GO:0046559">
    <property type="term" value="F:alpha-glucuronidase activity"/>
    <property type="evidence" value="ECO:0007669"/>
    <property type="project" value="InterPro"/>
</dbReference>
<keyword evidence="6 9" id="KW-0624">Polysaccharide degradation</keyword>
<dbReference type="InterPro" id="IPR029018">
    <property type="entry name" value="Hex-like_dom2"/>
</dbReference>
<keyword evidence="2 7" id="KW-0858">Xylan degradation</keyword>
<dbReference type="InterPro" id="IPR017853">
    <property type="entry name" value="GH"/>
</dbReference>
<evidence type="ECO:0000256" key="8">
    <source>
        <dbReference type="PIRSR" id="PIRSR029900-1"/>
    </source>
</evidence>
<comment type="caution">
    <text evidence="14">The sequence shown here is derived from an EMBL/GenBank/DDBJ whole genome shotgun (WGS) entry which is preliminary data.</text>
</comment>
<dbReference type="InterPro" id="IPR037054">
    <property type="entry name" value="A-glucoronidase_C_sf"/>
</dbReference>
<dbReference type="EC" id="3.2.1.131" evidence="9"/>
<dbReference type="Pfam" id="PF07477">
    <property type="entry name" value="Glyco_hydro_67C"/>
    <property type="match status" value="1"/>
</dbReference>
<gene>
    <name evidence="14" type="primary">aguA</name>
    <name evidence="14" type="ORF">NBRC110019_09120</name>
</gene>
<comment type="subunit">
    <text evidence="9">Homodimer.</text>
</comment>
<evidence type="ECO:0000256" key="4">
    <source>
        <dbReference type="ARBA" id="ARBA00023277"/>
    </source>
</evidence>
<evidence type="ECO:0000256" key="10">
    <source>
        <dbReference type="SAM" id="SignalP"/>
    </source>
</evidence>
<keyword evidence="10" id="KW-0732">Signal</keyword>
<evidence type="ECO:0000256" key="7">
    <source>
        <dbReference type="PIRNR" id="PIRNR029900"/>
    </source>
</evidence>
<evidence type="ECO:0000313" key="15">
    <source>
        <dbReference type="Proteomes" id="UP001143545"/>
    </source>
</evidence>
<feature type="domain" description="Glycosyl hydrolase family 67 catalytic" evidence="13">
    <location>
        <begin position="149"/>
        <end position="469"/>
    </location>
</feature>
<keyword evidence="3 7" id="KW-0378">Hydrolase</keyword>
<dbReference type="AlphaFoldDB" id="A0A9W6B3H7"/>
<sequence>MNRYNSLIGLLILFFSCNFCFSQSSEELWLSYSQPLNNKLKETYTSKIKHIQIKTFSETGEIIKTELQMLATKMLDTSISFTSTTPQIIIAKIDNLDSKFKQKINSQSLVNNESFIIQTITVHQKDLLIITGKTDISLLYGTYCFIKQLQLHKDISSISITDSPKIQLRILNHWDNLDGTVERGYAGFSIWDWHLLPGFKKEIYYEYARANASIGINGTVLNNVNSNAYILTSPYLQKVKTLADIFRPYGIKVYLTARFSAPIELGKLPTADPLNEEVIQWWKSKISEIYKEIPDFGGFLIKANSEGQPGPNTYGRSHVEGANMLATLLEPYQGVVMWRAFVYSEQQSEDRAKQAFNEFAPFDGAFKENVLVQVKNGPIDFQPREPYHPLFGAMPKTSLMMEFQITQEYLGQGSHLVFLPKLYEEVLSTDTYAKGKGSTIAKIIDGELYQDHRITGMAGVANIGTETNWTGHPFAQANWYGFGRQAWDPTTSAESIAKEWLSMTFTTDSLFIQQMTPLLINSREAVVNYMTPLGLHHIMNAEHHYGPGPWIANMSRPDWNSIYYHRADSLGLGFDRTQTGSNALEQYPKEIQEQFSNIHTIPEAYLLWFYHVPWDFKMKNGHTLWYTMAWYYQQGVNEVKNMQQTWEHMQPYVNNDIYQDTRMLLEIQYSEAQWWRNACLLYFQQFAKMPLPEFIPEIPHTLDYYKALKFPYAPGIHPSWN</sequence>
<dbReference type="SUPFAM" id="SSF51445">
    <property type="entry name" value="(Trans)glycosidases"/>
    <property type="match status" value="1"/>
</dbReference>
<evidence type="ECO:0000256" key="9">
    <source>
        <dbReference type="RuleBase" id="RU361198"/>
    </source>
</evidence>
<feature type="active site" description="Proton acceptor" evidence="8">
    <location>
        <position position="380"/>
    </location>
</feature>
<dbReference type="PANTHER" id="PTHR39207:SF1">
    <property type="entry name" value="ALPHA-GLUCURONIDASE A"/>
    <property type="match status" value="1"/>
</dbReference>
<dbReference type="InterPro" id="IPR011099">
    <property type="entry name" value="Glyco_hydro_67_C"/>
</dbReference>
<dbReference type="InterPro" id="IPR011395">
    <property type="entry name" value="Glyco_hydro_67_aGlcAse"/>
</dbReference>
<dbReference type="GO" id="GO:0005576">
    <property type="term" value="C:extracellular region"/>
    <property type="evidence" value="ECO:0007669"/>
    <property type="project" value="InterPro"/>
</dbReference>
<dbReference type="PROSITE" id="PS51257">
    <property type="entry name" value="PROKAR_LIPOPROTEIN"/>
    <property type="match status" value="1"/>
</dbReference>
<proteinExistence type="inferred from homology"/>
<evidence type="ECO:0000256" key="3">
    <source>
        <dbReference type="ARBA" id="ARBA00022801"/>
    </source>
</evidence>
<dbReference type="InterPro" id="IPR005154">
    <property type="entry name" value="Glyco_hydro_67_aGlcAse_N"/>
</dbReference>
<dbReference type="GO" id="GO:0033939">
    <property type="term" value="F:xylan alpha-1,2-glucuronosidase activity"/>
    <property type="evidence" value="ECO:0007669"/>
    <property type="project" value="UniProtKB-EC"/>
</dbReference>
<comment type="catalytic activity">
    <reaction evidence="9">
        <text>Hydrolysis of (1-&gt;2)-alpha-D-(4-O-methyl)glucuronosyl links in the main chain of hardwood xylans.</text>
        <dbReference type="EC" id="3.2.1.131"/>
    </reaction>
</comment>
<evidence type="ECO:0000259" key="12">
    <source>
        <dbReference type="Pfam" id="PF07477"/>
    </source>
</evidence>
<dbReference type="SUPFAM" id="SSF55545">
    <property type="entry name" value="beta-N-acetylhexosaminidase-like domain"/>
    <property type="match status" value="1"/>
</dbReference>
<evidence type="ECO:0000256" key="5">
    <source>
        <dbReference type="ARBA" id="ARBA00023295"/>
    </source>
</evidence>
<dbReference type="GO" id="GO:0045493">
    <property type="term" value="P:xylan catabolic process"/>
    <property type="evidence" value="ECO:0007669"/>
    <property type="project" value="UniProtKB-KW"/>
</dbReference>
<dbReference type="RefSeq" id="WP_281752862.1">
    <property type="nucleotide sequence ID" value="NZ_BRVP01000005.1"/>
</dbReference>
<keyword evidence="5 7" id="KW-0326">Glycosidase</keyword>
<dbReference type="Pfam" id="PF03648">
    <property type="entry name" value="Glyco_hydro_67N"/>
    <property type="match status" value="1"/>
</dbReference>
<dbReference type="InterPro" id="IPR011100">
    <property type="entry name" value="Glyco_hydro_67_cat"/>
</dbReference>
<evidence type="ECO:0000313" key="14">
    <source>
        <dbReference type="EMBL" id="GLB51873.1"/>
    </source>
</evidence>
<evidence type="ECO:0000259" key="13">
    <source>
        <dbReference type="Pfam" id="PF07488"/>
    </source>
</evidence>
<dbReference type="Proteomes" id="UP001143545">
    <property type="component" value="Unassembled WGS sequence"/>
</dbReference>
<keyword evidence="15" id="KW-1185">Reference proteome</keyword>
<feature type="active site" description="Proton acceptor" evidence="8">
    <location>
        <position position="408"/>
    </location>
</feature>
<feature type="domain" description="Glycosyl hydrolase family 67 C-terminal" evidence="12">
    <location>
        <begin position="470"/>
        <end position="693"/>
    </location>
</feature>
<dbReference type="Pfam" id="PF07488">
    <property type="entry name" value="Glyco_hydro_67M"/>
    <property type="match status" value="1"/>
</dbReference>
<dbReference type="PANTHER" id="PTHR39207">
    <property type="entry name" value="ALPHA-GLUCURONIDASE A"/>
    <property type="match status" value="1"/>
</dbReference>
<keyword evidence="4 9" id="KW-0119">Carbohydrate metabolism</keyword>
<name>A0A9W6B3H7_9FLAO</name>
<organism evidence="14 15">
    <name type="scientific">Neptunitalea chrysea</name>
    <dbReference type="NCBI Taxonomy" id="1647581"/>
    <lineage>
        <taxon>Bacteria</taxon>
        <taxon>Pseudomonadati</taxon>
        <taxon>Bacteroidota</taxon>
        <taxon>Flavobacteriia</taxon>
        <taxon>Flavobacteriales</taxon>
        <taxon>Flavobacteriaceae</taxon>
        <taxon>Neptunitalea</taxon>
    </lineage>
</organism>
<dbReference type="Gene3D" id="3.20.20.80">
    <property type="entry name" value="Glycosidases"/>
    <property type="match status" value="1"/>
</dbReference>
<feature type="chain" id="PRO_5040810493" description="Xylan alpha-1,2-glucuronidase" evidence="10">
    <location>
        <begin position="23"/>
        <end position="721"/>
    </location>
</feature>
<accession>A0A9W6B3H7</accession>
<feature type="active site" description="Proton donor" evidence="8">
    <location>
        <position position="306"/>
    </location>
</feature>
<dbReference type="PIRSF" id="PIRSF029900">
    <property type="entry name" value="Alpha-glucuronds"/>
    <property type="match status" value="1"/>
</dbReference>
<feature type="signal peptide" evidence="10">
    <location>
        <begin position="1"/>
        <end position="22"/>
    </location>
</feature>
<feature type="domain" description="Alpha glucuronidase N-terminal" evidence="11">
    <location>
        <begin position="28"/>
        <end position="143"/>
    </location>
</feature>
<evidence type="ECO:0000256" key="1">
    <source>
        <dbReference type="ARBA" id="ARBA00008833"/>
    </source>
</evidence>
<evidence type="ECO:0000256" key="2">
    <source>
        <dbReference type="ARBA" id="ARBA00022651"/>
    </source>
</evidence>
<evidence type="ECO:0000256" key="6">
    <source>
        <dbReference type="ARBA" id="ARBA00023326"/>
    </source>
</evidence>
<dbReference type="EMBL" id="BRVP01000005">
    <property type="protein sequence ID" value="GLB51873.1"/>
    <property type="molecule type" value="Genomic_DNA"/>
</dbReference>
<comment type="similarity">
    <text evidence="1 7 9">Belongs to the glycosyl hydrolase 67 family.</text>
</comment>
<dbReference type="Gene3D" id="3.90.1330.10">
    <property type="entry name" value="Alpha-glucuronidase, C-terminal domain"/>
    <property type="match status" value="1"/>
</dbReference>
<reference evidence="14" key="1">
    <citation type="submission" date="2022-07" db="EMBL/GenBank/DDBJ databases">
        <title>Taxonomy of Novel Oxalotrophic and Methylotrophic Bacteria.</title>
        <authorList>
            <person name="Sahin N."/>
            <person name="Tani A."/>
        </authorList>
    </citation>
    <scope>NUCLEOTIDE SEQUENCE</scope>
    <source>
        <strain evidence="14">AM327</strain>
    </source>
</reference>